<keyword evidence="1" id="KW-1133">Transmembrane helix</keyword>
<dbReference type="PROSITE" id="PS51257">
    <property type="entry name" value="PROKAR_LIPOPROTEIN"/>
    <property type="match status" value="1"/>
</dbReference>
<proteinExistence type="predicted"/>
<dbReference type="EMBL" id="BAABHD010000029">
    <property type="protein sequence ID" value="GAA4456955.1"/>
    <property type="molecule type" value="Genomic_DNA"/>
</dbReference>
<keyword evidence="3" id="KW-1185">Reference proteome</keyword>
<name>A0ABP8MZN3_9BACT</name>
<keyword evidence="1" id="KW-0812">Transmembrane</keyword>
<accession>A0ABP8MZN3</accession>
<protein>
    <recommendedName>
        <fullName evidence="4">Calx-beta domain-containing protein</fullName>
    </recommendedName>
</protein>
<evidence type="ECO:0000313" key="3">
    <source>
        <dbReference type="Proteomes" id="UP001501175"/>
    </source>
</evidence>
<organism evidence="2 3">
    <name type="scientific">Nibrella saemangeumensis</name>
    <dbReference type="NCBI Taxonomy" id="1084526"/>
    <lineage>
        <taxon>Bacteria</taxon>
        <taxon>Pseudomonadati</taxon>
        <taxon>Bacteroidota</taxon>
        <taxon>Cytophagia</taxon>
        <taxon>Cytophagales</taxon>
        <taxon>Spirosomataceae</taxon>
        <taxon>Nibrella</taxon>
    </lineage>
</organism>
<reference evidence="3" key="1">
    <citation type="journal article" date="2019" name="Int. J. Syst. Evol. Microbiol.">
        <title>The Global Catalogue of Microorganisms (GCM) 10K type strain sequencing project: providing services to taxonomists for standard genome sequencing and annotation.</title>
        <authorList>
            <consortium name="The Broad Institute Genomics Platform"/>
            <consortium name="The Broad Institute Genome Sequencing Center for Infectious Disease"/>
            <person name="Wu L."/>
            <person name="Ma J."/>
        </authorList>
    </citation>
    <scope>NUCLEOTIDE SEQUENCE [LARGE SCALE GENOMIC DNA]</scope>
    <source>
        <strain evidence="3">JCM 17927</strain>
    </source>
</reference>
<dbReference type="InterPro" id="IPR038081">
    <property type="entry name" value="CalX-like_sf"/>
</dbReference>
<sequence length="283" mass="31633">MHKANQRMKRYNFIGGAFMALVVGLGIFSCEETDIDRTFTGPYHVRFTDSTVVYRESNSNPIVVRVHNAGPQLDQPVTVRYTVGGNAREGRDYTILGTKGTVVIPAKQSFGEIQLQLINNANNILESQDIIFTITEVTPASLQIGLGKNNPVGKQLKFTIQDDCLLSGSYVGVRRVGQQAVTVRDIEITSVDCREYRVGNWNLGFFNLNAEKPTLTFIDNGDNSLTIPAQRNDYLAAPRDTIQGNGAWNPRDRQITLNLRLKLRIPNTERDTIITQTLTYIPQ</sequence>
<evidence type="ECO:0008006" key="4">
    <source>
        <dbReference type="Google" id="ProtNLM"/>
    </source>
</evidence>
<keyword evidence="1" id="KW-0472">Membrane</keyword>
<feature type="transmembrane region" description="Helical" evidence="1">
    <location>
        <begin position="12"/>
        <end position="29"/>
    </location>
</feature>
<dbReference type="SUPFAM" id="SSF141072">
    <property type="entry name" value="CalX-like"/>
    <property type="match status" value="1"/>
</dbReference>
<evidence type="ECO:0000313" key="2">
    <source>
        <dbReference type="EMBL" id="GAA4456955.1"/>
    </source>
</evidence>
<gene>
    <name evidence="2" type="ORF">GCM10023189_26950</name>
</gene>
<dbReference type="Proteomes" id="UP001501175">
    <property type="component" value="Unassembled WGS sequence"/>
</dbReference>
<evidence type="ECO:0000256" key="1">
    <source>
        <dbReference type="SAM" id="Phobius"/>
    </source>
</evidence>
<comment type="caution">
    <text evidence="2">The sequence shown here is derived from an EMBL/GenBank/DDBJ whole genome shotgun (WGS) entry which is preliminary data.</text>
</comment>
<dbReference type="Gene3D" id="2.60.40.2030">
    <property type="match status" value="1"/>
</dbReference>